<name>A0AAV5TJT4_9BILA</name>
<dbReference type="InterPro" id="IPR029058">
    <property type="entry name" value="AB_hydrolase_fold"/>
</dbReference>
<dbReference type="Gene3D" id="3.40.50.1820">
    <property type="entry name" value="alpha/beta hydrolase"/>
    <property type="match status" value="1"/>
</dbReference>
<dbReference type="Pfam" id="PF00135">
    <property type="entry name" value="COesterase"/>
    <property type="match status" value="1"/>
</dbReference>
<evidence type="ECO:0000256" key="1">
    <source>
        <dbReference type="ARBA" id="ARBA00005964"/>
    </source>
</evidence>
<dbReference type="InterPro" id="IPR002018">
    <property type="entry name" value="CarbesteraseB"/>
</dbReference>
<dbReference type="PANTHER" id="PTHR44590">
    <property type="entry name" value="CARBOXYLIC ESTER HYDROLASE-RELATED"/>
    <property type="match status" value="1"/>
</dbReference>
<organism evidence="6 7">
    <name type="scientific">Pristionchus entomophagus</name>
    <dbReference type="NCBI Taxonomy" id="358040"/>
    <lineage>
        <taxon>Eukaryota</taxon>
        <taxon>Metazoa</taxon>
        <taxon>Ecdysozoa</taxon>
        <taxon>Nematoda</taxon>
        <taxon>Chromadorea</taxon>
        <taxon>Rhabditida</taxon>
        <taxon>Rhabditina</taxon>
        <taxon>Diplogasteromorpha</taxon>
        <taxon>Diplogasteroidea</taxon>
        <taxon>Neodiplogasteridae</taxon>
        <taxon>Pristionchus</taxon>
    </lineage>
</organism>
<dbReference type="SUPFAM" id="SSF53474">
    <property type="entry name" value="alpha/beta-Hydrolases"/>
    <property type="match status" value="1"/>
</dbReference>
<sequence length="541" mass="61059">FSYLSPAMQFPNSRVVQTAYGKVQGRRLIFEGERRVDAFQGIPFAAPPTGELRFKKPQPLSPWSGIRETKAFSARAIQAPKHKQDFEMNGIPSEDCLYLNVFTPCWKPPAEGFPVMLFIHGGGFECGEAKTYGDIGICENIVTRGIVFVTIHYRVGYLGFFTTGDSVCPGNLGLWDQTEALKWVQSNVTAFGGDKDNVTVLGQSAGGASADFHHLSPHSTGLFHKIICMAGSADMRWASNPNMPAQCRNKARRLGINFHNSEELITELRKVPAEHLAVNITRREKERDVDMETMAHIDGDFFPASFDELRAKAKPKPMMTGVTREEGVMMMFLTKNDKKWADRFIRFASQTASDKNALAKVLSRRFDGLEEGSDAFGKAIANLASDYFFNAGTLELCRKTVELQNDPVYLYTFEHFNPDVMGIFLDMAPVQDVTHTCELFYLFKIATLIASVPEITETEQRLMDQFTTAFTNFAKFGNPNGGHRYSSLPARWEPISRENYSRNYVFGTDTCMMRNHFFEGRPAEFVRIVNEHRDERHRSSL</sequence>
<dbReference type="PROSITE" id="PS00941">
    <property type="entry name" value="CARBOXYLESTERASE_B_2"/>
    <property type="match status" value="1"/>
</dbReference>
<comment type="caution">
    <text evidence="6">The sequence shown here is derived from an EMBL/GenBank/DDBJ whole genome shotgun (WGS) entry which is preliminary data.</text>
</comment>
<comment type="similarity">
    <text evidence="1 4">Belongs to the type-B carboxylesterase/lipase family.</text>
</comment>
<evidence type="ECO:0000259" key="5">
    <source>
        <dbReference type="Pfam" id="PF00135"/>
    </source>
</evidence>
<protein>
    <recommendedName>
        <fullName evidence="4">Carboxylic ester hydrolase</fullName>
        <ecNumber evidence="4">3.1.1.-</ecNumber>
    </recommendedName>
</protein>
<evidence type="ECO:0000313" key="6">
    <source>
        <dbReference type="EMBL" id="GMS94685.1"/>
    </source>
</evidence>
<dbReference type="AlphaFoldDB" id="A0AAV5TJT4"/>
<keyword evidence="3 4" id="KW-0378">Hydrolase</keyword>
<feature type="non-terminal residue" evidence="6">
    <location>
        <position position="1"/>
    </location>
</feature>
<evidence type="ECO:0000256" key="3">
    <source>
        <dbReference type="ARBA" id="ARBA00022801"/>
    </source>
</evidence>
<gene>
    <name evidence="6" type="ORF">PENTCL1PPCAC_16860</name>
</gene>
<dbReference type="GO" id="GO:0052689">
    <property type="term" value="F:carboxylic ester hydrolase activity"/>
    <property type="evidence" value="ECO:0007669"/>
    <property type="project" value="UniProtKB-KW"/>
</dbReference>
<dbReference type="Proteomes" id="UP001432027">
    <property type="component" value="Unassembled WGS sequence"/>
</dbReference>
<dbReference type="InterPro" id="IPR019819">
    <property type="entry name" value="Carboxylesterase_B_CS"/>
</dbReference>
<evidence type="ECO:0000256" key="4">
    <source>
        <dbReference type="RuleBase" id="RU361235"/>
    </source>
</evidence>
<proteinExistence type="inferred from homology"/>
<evidence type="ECO:0000313" key="7">
    <source>
        <dbReference type="Proteomes" id="UP001432027"/>
    </source>
</evidence>
<feature type="domain" description="Carboxylesterase type B" evidence="5">
    <location>
        <begin position="13"/>
        <end position="516"/>
    </location>
</feature>
<dbReference type="EC" id="3.1.1.-" evidence="4"/>
<dbReference type="PROSITE" id="PS00122">
    <property type="entry name" value="CARBOXYLESTERASE_B_1"/>
    <property type="match status" value="1"/>
</dbReference>
<dbReference type="PANTHER" id="PTHR44590:SF3">
    <property type="entry name" value="CARBOXYLESTERASE TYPE B DOMAIN-CONTAINING PROTEIN"/>
    <property type="match status" value="1"/>
</dbReference>
<keyword evidence="2" id="KW-0719">Serine esterase</keyword>
<dbReference type="EMBL" id="BTSX01000004">
    <property type="protein sequence ID" value="GMS94685.1"/>
    <property type="molecule type" value="Genomic_DNA"/>
</dbReference>
<reference evidence="6" key="1">
    <citation type="submission" date="2023-10" db="EMBL/GenBank/DDBJ databases">
        <title>Genome assembly of Pristionchus species.</title>
        <authorList>
            <person name="Yoshida K."/>
            <person name="Sommer R.J."/>
        </authorList>
    </citation>
    <scope>NUCLEOTIDE SEQUENCE</scope>
    <source>
        <strain evidence="6">RS0144</strain>
    </source>
</reference>
<accession>A0AAV5TJT4</accession>
<keyword evidence="7" id="KW-1185">Reference proteome</keyword>
<evidence type="ECO:0000256" key="2">
    <source>
        <dbReference type="ARBA" id="ARBA00022487"/>
    </source>
</evidence>
<dbReference type="InterPro" id="IPR019826">
    <property type="entry name" value="Carboxylesterase_B_AS"/>
</dbReference>